<name>A0A5J5WAF3_GOSBA</name>
<dbReference type="EMBL" id="CM018204">
    <property type="protein sequence ID" value="KAB2088569.1"/>
    <property type="molecule type" value="Genomic_DNA"/>
</dbReference>
<evidence type="ECO:0000313" key="1">
    <source>
        <dbReference type="EMBL" id="KAB2088569.1"/>
    </source>
</evidence>
<reference evidence="2" key="1">
    <citation type="journal article" date="2020" name="Nat. Genet.">
        <title>Genomic diversifications of five Gossypium allopolyploid species and their impact on cotton improvement.</title>
        <authorList>
            <person name="Chen Z.J."/>
            <person name="Sreedasyam A."/>
            <person name="Ando A."/>
            <person name="Song Q."/>
            <person name="De Santiago L.M."/>
            <person name="Hulse-Kemp A.M."/>
            <person name="Ding M."/>
            <person name="Ye W."/>
            <person name="Kirkbride R.C."/>
            <person name="Jenkins J."/>
            <person name="Plott C."/>
            <person name="Lovell J."/>
            <person name="Lin Y.M."/>
            <person name="Vaughn R."/>
            <person name="Liu B."/>
            <person name="Simpson S."/>
            <person name="Scheffler B.E."/>
            <person name="Wen L."/>
            <person name="Saski C.A."/>
            <person name="Grover C.E."/>
            <person name="Hu G."/>
            <person name="Conover J.L."/>
            <person name="Carlson J.W."/>
            <person name="Shu S."/>
            <person name="Boston L.B."/>
            <person name="Williams M."/>
            <person name="Peterson D.G."/>
            <person name="McGee K."/>
            <person name="Jones D.C."/>
            <person name="Wendel J.F."/>
            <person name="Stelly D.M."/>
            <person name="Grimwood J."/>
            <person name="Schmutz J."/>
        </authorList>
    </citation>
    <scope>NUCLEOTIDE SEQUENCE [LARGE SCALE GENOMIC DNA]</scope>
    <source>
        <strain evidence="2">cv. 3-79</strain>
    </source>
</reference>
<organism evidence="1 2">
    <name type="scientific">Gossypium barbadense</name>
    <name type="common">Sea Island cotton</name>
    <name type="synonym">Hibiscus barbadensis</name>
    <dbReference type="NCBI Taxonomy" id="3634"/>
    <lineage>
        <taxon>Eukaryota</taxon>
        <taxon>Viridiplantae</taxon>
        <taxon>Streptophyta</taxon>
        <taxon>Embryophyta</taxon>
        <taxon>Tracheophyta</taxon>
        <taxon>Spermatophyta</taxon>
        <taxon>Magnoliopsida</taxon>
        <taxon>eudicotyledons</taxon>
        <taxon>Gunneridae</taxon>
        <taxon>Pentapetalae</taxon>
        <taxon>rosids</taxon>
        <taxon>malvids</taxon>
        <taxon>Malvales</taxon>
        <taxon>Malvaceae</taxon>
        <taxon>Malvoideae</taxon>
        <taxon>Gossypium</taxon>
    </lineage>
</organism>
<keyword evidence="2" id="KW-1185">Reference proteome</keyword>
<gene>
    <name evidence="1" type="ORF">ES319_A03G007200v1</name>
</gene>
<accession>A0A5J5WAF3</accession>
<sequence>MTVPQPYEISLGTVWRVSPVFFRHRREDDTFCLFSYLG</sequence>
<proteinExistence type="predicted"/>
<evidence type="ECO:0000313" key="2">
    <source>
        <dbReference type="Proteomes" id="UP000327439"/>
    </source>
</evidence>
<dbReference type="Proteomes" id="UP000327439">
    <property type="component" value="Chromosome A03"/>
</dbReference>
<protein>
    <submittedName>
        <fullName evidence="1">Uncharacterized protein</fullName>
    </submittedName>
</protein>
<dbReference type="AlphaFoldDB" id="A0A5J5WAF3"/>